<feature type="region of interest" description="Disordered" evidence="2">
    <location>
        <begin position="880"/>
        <end position="926"/>
    </location>
</feature>
<dbReference type="PROSITE" id="PS50195">
    <property type="entry name" value="PX"/>
    <property type="match status" value="1"/>
</dbReference>
<protein>
    <submittedName>
        <fullName evidence="7">tRNA (Guanine-N(7)-)-methyltransferase (tRNA(m7G46)-methyltransferase)</fullName>
    </submittedName>
</protein>
<feature type="compositionally biased region" description="Low complexity" evidence="2">
    <location>
        <begin position="400"/>
        <end position="421"/>
    </location>
</feature>
<feature type="compositionally biased region" description="Polar residues" evidence="2">
    <location>
        <begin position="422"/>
        <end position="431"/>
    </location>
</feature>
<feature type="domain" description="PXA" evidence="6">
    <location>
        <begin position="102"/>
        <end position="279"/>
    </location>
</feature>
<evidence type="ECO:0000313" key="8">
    <source>
        <dbReference type="Proteomes" id="UP001145021"/>
    </source>
</evidence>
<dbReference type="SUPFAM" id="SSF64268">
    <property type="entry name" value="PX domain"/>
    <property type="match status" value="1"/>
</dbReference>
<dbReference type="GO" id="GO:0035091">
    <property type="term" value="F:phosphatidylinositol binding"/>
    <property type="evidence" value="ECO:0007669"/>
    <property type="project" value="InterPro"/>
</dbReference>
<dbReference type="InterPro" id="IPR013937">
    <property type="entry name" value="Sorting_nexin_C"/>
</dbReference>
<dbReference type="Gene3D" id="3.30.1520.10">
    <property type="entry name" value="Phox-like domain"/>
    <property type="match status" value="1"/>
</dbReference>
<dbReference type="EMBL" id="JANBOH010000015">
    <property type="protein sequence ID" value="KAJ1647974.1"/>
    <property type="molecule type" value="Genomic_DNA"/>
</dbReference>
<feature type="compositionally biased region" description="Acidic residues" evidence="2">
    <location>
        <begin position="1176"/>
        <end position="1186"/>
    </location>
</feature>
<dbReference type="SMART" id="SM00312">
    <property type="entry name" value="PX"/>
    <property type="match status" value="1"/>
</dbReference>
<name>A0A9W7XQF3_9FUNG</name>
<keyword evidence="3" id="KW-1133">Transmembrane helix</keyword>
<evidence type="ECO:0000259" key="6">
    <source>
        <dbReference type="PROSITE" id="PS51207"/>
    </source>
</evidence>
<feature type="compositionally biased region" description="Low complexity" evidence="2">
    <location>
        <begin position="1158"/>
        <end position="1171"/>
    </location>
</feature>
<dbReference type="SMART" id="SM00315">
    <property type="entry name" value="RGS"/>
    <property type="match status" value="1"/>
</dbReference>
<dbReference type="Pfam" id="PF00615">
    <property type="entry name" value="RGS"/>
    <property type="match status" value="1"/>
</dbReference>
<comment type="caution">
    <text evidence="7">The sequence shown here is derived from an EMBL/GenBank/DDBJ whole genome shotgun (WGS) entry which is preliminary data.</text>
</comment>
<dbReference type="SUPFAM" id="SSF48097">
    <property type="entry name" value="Regulator of G-protein signaling, RGS"/>
    <property type="match status" value="1"/>
</dbReference>
<reference evidence="7" key="1">
    <citation type="submission" date="2022-07" db="EMBL/GenBank/DDBJ databases">
        <title>Phylogenomic reconstructions and comparative analyses of Kickxellomycotina fungi.</title>
        <authorList>
            <person name="Reynolds N.K."/>
            <person name="Stajich J.E."/>
            <person name="Barry K."/>
            <person name="Grigoriev I.V."/>
            <person name="Crous P."/>
            <person name="Smith M.E."/>
        </authorList>
    </citation>
    <scope>NUCLEOTIDE SEQUENCE</scope>
    <source>
        <strain evidence="7">NBRC 105413</strain>
    </source>
</reference>
<dbReference type="Proteomes" id="UP001145021">
    <property type="component" value="Unassembled WGS sequence"/>
</dbReference>
<keyword evidence="3" id="KW-0472">Membrane</keyword>
<dbReference type="InterPro" id="IPR016137">
    <property type="entry name" value="RGS"/>
</dbReference>
<feature type="region of interest" description="Disordered" evidence="2">
    <location>
        <begin position="400"/>
        <end position="435"/>
    </location>
</feature>
<dbReference type="InterPro" id="IPR044926">
    <property type="entry name" value="RGS_subdomain_2"/>
</dbReference>
<dbReference type="SMART" id="SM00313">
    <property type="entry name" value="PXA"/>
    <property type="match status" value="1"/>
</dbReference>
<evidence type="ECO:0000259" key="5">
    <source>
        <dbReference type="PROSITE" id="PS50195"/>
    </source>
</evidence>
<dbReference type="InterPro" id="IPR036871">
    <property type="entry name" value="PX_dom_sf"/>
</dbReference>
<feature type="region of interest" description="Disordered" evidence="2">
    <location>
        <begin position="1154"/>
        <end position="1188"/>
    </location>
</feature>
<sequence length="1420" mass="158218">MYGWVVSVARQIVGYLILTPLFLVALITTLLLTNLLISYWFQQRVRQTLKPSTTTLKPSPPVSAIPRLQFANELPRFLTSSQVVSEYNVEGWQRPQIDLHGLRRMEQEVSVLLGLVVRDFVETWFGDISADVSFPRCVCKQIVQALESIVERVREVDLAECIVGVCLPLVTSHLRSIRDSGDLNNIRWHPALAANPGVGSNEDNVQSIESQKKAVMAHVRRVVDLITPLVLPHDQATFSPHRVLVREILAGALLTPVVQSIADPDTINQLVDSQLERLIREQHMVSELRDVLDQQARDASQQEEEDGPEDMMVRTYDQFMASIDECMDARELERIRDDILAQIRKRRILIMGQNKDDIVHGQRVGDIIVYVNRLYVAKKKAERRLEQLIKHVPVQQLQQQKQTQKQNQQQQLDQQHEQQQQYSGSGANSSGRPIGRRLGLKSAASRVSTYYEHRDDPSKLGPPQFTLLEILTNVSSLSAFAEYMDLIGSQFLLEFWVNVEGVRQPQPDVFPSIVASLWKTYFTLRVDELAEAGDNVDAAITRVQRCLKPLRLPESLDLDGSGLTLDLCSEALGLICLVQEAVFKYMEASVFPAFLRSAFYSRFLKEYYVTPRQDQLSEKLFSQETSASNRVDPLDQIVEEEDDGESDSRQVTVNIGSAVIPVAKSASASGDASPRRPARRLSLVKSVTGSLGRRSVSGGSLAHSGNNSIGGIAGIANIGGLGGSGARKWNLSLRAKPEAPLVSTTTAIAESTSTQAVPYMERRRGRSIVHLTEALAEQSPRQEPISLPKADLPRPGTPVAPSSVRSLPLGRAEHQIEPLVRSESIQPSSEQQLQGQSQLEPSTGDPLAAVRRRSVRVGRSEVRRLSASLRSIALSSNEIGDDGRLQMTPLETALGPAGGEQDSGTSEIASHSEPSSSNEETDASADEAESLVLARVLTTPSPGDLFLDERLRQLSREIARKTHQMAIVRALMRQAQSRHRGNEQRVLRSSYRALKKEVREAQEQERLFIGALDDHRLTKMRTRVHIPRAIMREEDGDSHVTYLIEVQQSLPAQYAVRGGDGGTRHAPTTGWVVARRYREFFAMHRDLKALLPAEMRGNELPSRTPLIRLQKDRDIEHRRVGLERYVQGLLADPKICAALPLKLFLSSTSPPDAGLVPGDRSNSNSNSNGIRIGDGEKDDDDDDDDDGKVAGWMATIHKTVGQDIEGVTGADSMLELIVLELGAQVAMQQSYQQKHYQQQQQQHLTSPVSNAADPTQGAFVDPLSDLFVEVFGLKNRRNWLRRQAISILLRHIVGGTVERRIRDVFGTLVGDQQLAQLVGNLRGSLWRENPSRPGTFMHFQGFKKRSDEEKLESARKARTQILWYIPRILGGMVGKKNARDGAQKLIDAVQLQKPNLNLVLHIFDALIGVLFPEIKFQLLE</sequence>
<dbReference type="InterPro" id="IPR001683">
    <property type="entry name" value="PX_dom"/>
</dbReference>
<accession>A0A9W7XQF3</accession>
<evidence type="ECO:0000256" key="2">
    <source>
        <dbReference type="SAM" id="MobiDB-lite"/>
    </source>
</evidence>
<feature type="domain" description="PX" evidence="5">
    <location>
        <begin position="1020"/>
        <end position="1152"/>
    </location>
</feature>
<feature type="compositionally biased region" description="Low complexity" evidence="2">
    <location>
        <begin position="906"/>
        <end position="918"/>
    </location>
</feature>
<feature type="region of interest" description="Disordered" evidence="2">
    <location>
        <begin position="775"/>
        <end position="810"/>
    </location>
</feature>
<proteinExistence type="inferred from homology"/>
<keyword evidence="3" id="KW-0812">Transmembrane</keyword>
<dbReference type="PANTHER" id="PTHR22775:SF3">
    <property type="entry name" value="SORTING NEXIN-13"/>
    <property type="match status" value="1"/>
</dbReference>
<gene>
    <name evidence="7" type="primary">TRM8_1</name>
    <name evidence="7" type="ORF">LPJ64_000722</name>
</gene>
<feature type="region of interest" description="Disordered" evidence="2">
    <location>
        <begin position="822"/>
        <end position="855"/>
    </location>
</feature>
<dbReference type="PROSITE" id="PS50132">
    <property type="entry name" value="RGS"/>
    <property type="match status" value="1"/>
</dbReference>
<dbReference type="InterPro" id="IPR036305">
    <property type="entry name" value="RGS_sf"/>
</dbReference>
<comment type="similarity">
    <text evidence="1">Belongs to the sorting nexin family.</text>
</comment>
<dbReference type="InterPro" id="IPR003114">
    <property type="entry name" value="Phox_assoc"/>
</dbReference>
<dbReference type="Pfam" id="PF00787">
    <property type="entry name" value="PX"/>
    <property type="match status" value="1"/>
</dbReference>
<feature type="domain" description="RGS" evidence="4">
    <location>
        <begin position="466"/>
        <end position="604"/>
    </location>
</feature>
<evidence type="ECO:0000256" key="3">
    <source>
        <dbReference type="SAM" id="Phobius"/>
    </source>
</evidence>
<dbReference type="Gene3D" id="1.10.167.10">
    <property type="entry name" value="Regulator of G-protein Signalling 4, domain 2"/>
    <property type="match status" value="1"/>
</dbReference>
<feature type="transmembrane region" description="Helical" evidence="3">
    <location>
        <begin position="12"/>
        <end position="41"/>
    </location>
</feature>
<dbReference type="PROSITE" id="PS51207">
    <property type="entry name" value="PXA"/>
    <property type="match status" value="1"/>
</dbReference>
<evidence type="ECO:0000313" key="7">
    <source>
        <dbReference type="EMBL" id="KAJ1647974.1"/>
    </source>
</evidence>
<evidence type="ECO:0000256" key="1">
    <source>
        <dbReference type="ARBA" id="ARBA00010883"/>
    </source>
</evidence>
<dbReference type="Pfam" id="PF08628">
    <property type="entry name" value="Nexin_C"/>
    <property type="match status" value="1"/>
</dbReference>
<keyword evidence="8" id="KW-1185">Reference proteome</keyword>
<dbReference type="PANTHER" id="PTHR22775">
    <property type="entry name" value="SORTING NEXIN"/>
    <property type="match status" value="1"/>
</dbReference>
<evidence type="ECO:0000259" key="4">
    <source>
        <dbReference type="PROSITE" id="PS50132"/>
    </source>
</evidence>
<organism evidence="7 8">
    <name type="scientific">Coemansia asiatica</name>
    <dbReference type="NCBI Taxonomy" id="1052880"/>
    <lineage>
        <taxon>Eukaryota</taxon>
        <taxon>Fungi</taxon>
        <taxon>Fungi incertae sedis</taxon>
        <taxon>Zoopagomycota</taxon>
        <taxon>Kickxellomycotina</taxon>
        <taxon>Kickxellomycetes</taxon>
        <taxon>Kickxellales</taxon>
        <taxon>Kickxellaceae</taxon>
        <taxon>Coemansia</taxon>
    </lineage>
</organism>
<dbReference type="Pfam" id="PF02194">
    <property type="entry name" value="PXA"/>
    <property type="match status" value="1"/>
</dbReference>
<feature type="compositionally biased region" description="Low complexity" evidence="2">
    <location>
        <begin position="826"/>
        <end position="842"/>
    </location>
</feature>